<feature type="transmembrane region" description="Helical" evidence="1">
    <location>
        <begin position="164"/>
        <end position="182"/>
    </location>
</feature>
<sequence>MANPMLSLAGELVKSINSSLLASPPPSTEQTGNDVCYLGPNGEDGIDHVVYCKDLPEGLRAMVGSWYLEPERHVVECIAFVTISCLMIIGLLPRLSQYPKSNATKLTPPLSIKVTTFIIYICQLIYKLNGYPGKVLFMAMPCNVLWTMWFSLCFLPMSVQTMHIMYQLIVPYTSLAIVAVATPDTSDLTMFMEVPFFFFMHYALIFYPIYLMRSGHISVLPLKEASKDGLVLNFMKWWMLACAYFALFYFGVAVPLSLKYGINLNYMLSPPPNPGDMVSGPNFRLQSTMCCSTAFFFVQFLANVAEVFSKSVRKSKDA</sequence>
<reference evidence="2" key="1">
    <citation type="submission" date="2021-01" db="EMBL/GenBank/DDBJ databases">
        <authorList>
            <person name="Corre E."/>
            <person name="Pelletier E."/>
            <person name="Niang G."/>
            <person name="Scheremetjew M."/>
            <person name="Finn R."/>
            <person name="Kale V."/>
            <person name="Holt S."/>
            <person name="Cochrane G."/>
            <person name="Meng A."/>
            <person name="Brown T."/>
            <person name="Cohen L."/>
        </authorList>
    </citation>
    <scope>NUCLEOTIDE SEQUENCE</scope>
    <source>
        <strain evidence="2">SM1012Den-03</strain>
    </source>
</reference>
<evidence type="ECO:0000256" key="1">
    <source>
        <dbReference type="SAM" id="Phobius"/>
    </source>
</evidence>
<dbReference type="PANTHER" id="PTHR20948:SF2">
    <property type="entry name" value="TRANSMEMBRANE PROTEIN 164"/>
    <property type="match status" value="1"/>
</dbReference>
<feature type="transmembrane region" description="Helical" evidence="1">
    <location>
        <begin position="73"/>
        <end position="92"/>
    </location>
</feature>
<gene>
    <name evidence="2" type="ORF">SMAR0320_LOCUS18435</name>
</gene>
<dbReference type="EMBL" id="HBGZ01025907">
    <property type="protein sequence ID" value="CAD9621912.1"/>
    <property type="molecule type" value="Transcribed_RNA"/>
</dbReference>
<dbReference type="AlphaFoldDB" id="A0A7S2M1C4"/>
<dbReference type="PANTHER" id="PTHR20948">
    <property type="entry name" value="TRANSMEMBRANE PROTEIN 164"/>
    <property type="match status" value="1"/>
</dbReference>
<organism evidence="2">
    <name type="scientific">Skeletonema marinoi</name>
    <dbReference type="NCBI Taxonomy" id="267567"/>
    <lineage>
        <taxon>Eukaryota</taxon>
        <taxon>Sar</taxon>
        <taxon>Stramenopiles</taxon>
        <taxon>Ochrophyta</taxon>
        <taxon>Bacillariophyta</taxon>
        <taxon>Coscinodiscophyceae</taxon>
        <taxon>Thalassiosirophycidae</taxon>
        <taxon>Thalassiosirales</taxon>
        <taxon>Skeletonemataceae</taxon>
        <taxon>Skeletonema</taxon>
        <taxon>Skeletonema marinoi-dohrnii complex</taxon>
    </lineage>
</organism>
<dbReference type="InterPro" id="IPR026508">
    <property type="entry name" value="TMEM164"/>
</dbReference>
<protein>
    <recommendedName>
        <fullName evidence="3">Transmembrane protein</fullName>
    </recommendedName>
</protein>
<proteinExistence type="predicted"/>
<keyword evidence="1" id="KW-1133">Transmembrane helix</keyword>
<feature type="transmembrane region" description="Helical" evidence="1">
    <location>
        <begin position="285"/>
        <end position="308"/>
    </location>
</feature>
<evidence type="ECO:0008006" key="3">
    <source>
        <dbReference type="Google" id="ProtNLM"/>
    </source>
</evidence>
<keyword evidence="1" id="KW-0812">Transmembrane</keyword>
<dbReference type="Pfam" id="PF14808">
    <property type="entry name" value="TMEM164"/>
    <property type="match status" value="1"/>
</dbReference>
<name>A0A7S2M1C4_9STRA</name>
<evidence type="ECO:0000313" key="2">
    <source>
        <dbReference type="EMBL" id="CAD9621912.1"/>
    </source>
</evidence>
<feature type="transmembrane region" description="Helical" evidence="1">
    <location>
        <begin position="194"/>
        <end position="212"/>
    </location>
</feature>
<keyword evidence="1" id="KW-0472">Membrane</keyword>
<feature type="transmembrane region" description="Helical" evidence="1">
    <location>
        <begin position="135"/>
        <end position="157"/>
    </location>
</feature>
<feature type="transmembrane region" description="Helical" evidence="1">
    <location>
        <begin position="237"/>
        <end position="258"/>
    </location>
</feature>
<accession>A0A7S2M1C4</accession>
<feature type="transmembrane region" description="Helical" evidence="1">
    <location>
        <begin position="112"/>
        <end position="129"/>
    </location>
</feature>